<evidence type="ECO:0000256" key="9">
    <source>
        <dbReference type="ARBA" id="ARBA00023136"/>
    </source>
</evidence>
<dbReference type="InterPro" id="IPR005503">
    <property type="entry name" value="FliL"/>
</dbReference>
<proteinExistence type="inferred from homology"/>
<evidence type="ECO:0000256" key="8">
    <source>
        <dbReference type="ARBA" id="ARBA00022989"/>
    </source>
</evidence>
<reference evidence="12 13" key="2">
    <citation type="submission" date="2020-06" db="EMBL/GenBank/DDBJ databases">
        <title>Halomonas songnenensis sp. nov., a moderately halophilic bacterium isolated from saline and alkaline soils.</title>
        <authorList>
            <person name="Jiang J."/>
            <person name="Pan Y."/>
        </authorList>
    </citation>
    <scope>NUCLEOTIDE SEQUENCE [LARGE SCALE GENOMIC DNA]</scope>
    <source>
        <strain evidence="12 13">TBZ9</strain>
    </source>
</reference>
<evidence type="ECO:0000256" key="11">
    <source>
        <dbReference type="SAM" id="SignalP"/>
    </source>
</evidence>
<organism evidence="12 13">
    <name type="scientific">Vreelandella azerica</name>
    <dbReference type="NCBI Taxonomy" id="2732867"/>
    <lineage>
        <taxon>Bacteria</taxon>
        <taxon>Pseudomonadati</taxon>
        <taxon>Pseudomonadota</taxon>
        <taxon>Gammaproteobacteria</taxon>
        <taxon>Oceanospirillales</taxon>
        <taxon>Halomonadaceae</taxon>
        <taxon>Vreelandella</taxon>
    </lineage>
</organism>
<dbReference type="NCBIfam" id="NF005435">
    <property type="entry name" value="PRK07021.1"/>
    <property type="match status" value="1"/>
</dbReference>
<dbReference type="PANTHER" id="PTHR35091:SF2">
    <property type="entry name" value="FLAGELLAR PROTEIN FLIL"/>
    <property type="match status" value="1"/>
</dbReference>
<dbReference type="RefSeq" id="WP_171702799.1">
    <property type="nucleotide sequence ID" value="NZ_JABFHI010000005.1"/>
</dbReference>
<accession>A0A7Y3TYY5</accession>
<comment type="caution">
    <text evidence="12">The sequence shown here is derived from an EMBL/GenBank/DDBJ whole genome shotgun (WGS) entry which is preliminary data.</text>
</comment>
<comment type="subcellular location">
    <subcellularLocation>
        <location evidence="10">Cell inner membrane</location>
    </subcellularLocation>
    <subcellularLocation>
        <location evidence="2">Cell membrane</location>
        <topology evidence="2">Single-pass membrane protein</topology>
    </subcellularLocation>
</comment>
<dbReference type="AlphaFoldDB" id="A0A7Y3TYY5"/>
<sequence>MAKSSGGSKKLLWIMIILVLLSSGGAAAAIYMVMNQSDNGNGNDEQAQEVVAQRQSPIFVEVEPFTVNLADDRASRLLYTGITLRVGNEESKTILEEHMPQVRSRLITVLSAMQASELTSLEGKELLSQRISNRLEVPLAENQPPLDLREVLFTEFIVQ</sequence>
<keyword evidence="7 10" id="KW-0283">Flagellar rotation</keyword>
<feature type="signal peptide" evidence="11">
    <location>
        <begin position="1"/>
        <end position="28"/>
    </location>
</feature>
<keyword evidence="11" id="KW-0732">Signal</keyword>
<keyword evidence="9 10" id="KW-0472">Membrane</keyword>
<evidence type="ECO:0000313" key="13">
    <source>
        <dbReference type="Proteomes" id="UP000588806"/>
    </source>
</evidence>
<keyword evidence="6" id="KW-0812">Transmembrane</keyword>
<keyword evidence="13" id="KW-1185">Reference proteome</keyword>
<dbReference type="EMBL" id="JABFHI010000005">
    <property type="protein sequence ID" value="NOG32320.1"/>
    <property type="molecule type" value="Genomic_DNA"/>
</dbReference>
<keyword evidence="12" id="KW-0966">Cell projection</keyword>
<dbReference type="PANTHER" id="PTHR35091">
    <property type="entry name" value="FLAGELLAR PROTEIN FLIL"/>
    <property type="match status" value="1"/>
</dbReference>
<reference evidence="12 13" key="1">
    <citation type="submission" date="2020-05" db="EMBL/GenBank/DDBJ databases">
        <authorList>
            <person name="Ruan W."/>
            <person name="Jeon C.O."/>
            <person name="Chun B.H."/>
        </authorList>
    </citation>
    <scope>NUCLEOTIDE SEQUENCE [LARGE SCALE GENOMIC DNA]</scope>
    <source>
        <strain evidence="12 13">TBZ9</strain>
    </source>
</reference>
<feature type="chain" id="PRO_5030519627" description="Flagellar protein FliL" evidence="11">
    <location>
        <begin position="29"/>
        <end position="159"/>
    </location>
</feature>
<keyword evidence="12" id="KW-0969">Cilium</keyword>
<dbReference type="Proteomes" id="UP000588806">
    <property type="component" value="Unassembled WGS sequence"/>
</dbReference>
<dbReference type="Pfam" id="PF03748">
    <property type="entry name" value="FliL"/>
    <property type="match status" value="1"/>
</dbReference>
<evidence type="ECO:0000256" key="5">
    <source>
        <dbReference type="ARBA" id="ARBA00022500"/>
    </source>
</evidence>
<evidence type="ECO:0000256" key="2">
    <source>
        <dbReference type="ARBA" id="ARBA00004162"/>
    </source>
</evidence>
<keyword evidence="10" id="KW-0997">Cell inner membrane</keyword>
<dbReference type="GO" id="GO:0009425">
    <property type="term" value="C:bacterial-type flagellum basal body"/>
    <property type="evidence" value="ECO:0007669"/>
    <property type="project" value="InterPro"/>
</dbReference>
<keyword evidence="5 10" id="KW-0145">Chemotaxis</keyword>
<gene>
    <name evidence="12" type="primary">fliL</name>
    <name evidence="12" type="ORF">HLB35_12175</name>
</gene>
<evidence type="ECO:0000256" key="10">
    <source>
        <dbReference type="RuleBase" id="RU364125"/>
    </source>
</evidence>
<protein>
    <recommendedName>
        <fullName evidence="10">Flagellar protein FliL</fullName>
    </recommendedName>
</protein>
<dbReference type="GO" id="GO:0006935">
    <property type="term" value="P:chemotaxis"/>
    <property type="evidence" value="ECO:0007669"/>
    <property type="project" value="UniProtKB-KW"/>
</dbReference>
<name>A0A7Y3TYY5_9GAMM</name>
<dbReference type="GO" id="GO:0071978">
    <property type="term" value="P:bacterial-type flagellum-dependent swarming motility"/>
    <property type="evidence" value="ECO:0007669"/>
    <property type="project" value="TreeGrafter"/>
</dbReference>
<evidence type="ECO:0000256" key="3">
    <source>
        <dbReference type="ARBA" id="ARBA00008281"/>
    </source>
</evidence>
<keyword evidence="12" id="KW-0282">Flagellum</keyword>
<evidence type="ECO:0000256" key="6">
    <source>
        <dbReference type="ARBA" id="ARBA00022692"/>
    </source>
</evidence>
<evidence type="ECO:0000256" key="7">
    <source>
        <dbReference type="ARBA" id="ARBA00022779"/>
    </source>
</evidence>
<dbReference type="GO" id="GO:0005886">
    <property type="term" value="C:plasma membrane"/>
    <property type="evidence" value="ECO:0007669"/>
    <property type="project" value="UniProtKB-SubCell"/>
</dbReference>
<comment type="function">
    <text evidence="1 10">Controls the rotational direction of flagella during chemotaxis.</text>
</comment>
<evidence type="ECO:0000256" key="1">
    <source>
        <dbReference type="ARBA" id="ARBA00002254"/>
    </source>
</evidence>
<comment type="similarity">
    <text evidence="3 10">Belongs to the FliL family.</text>
</comment>
<evidence type="ECO:0000256" key="4">
    <source>
        <dbReference type="ARBA" id="ARBA00022475"/>
    </source>
</evidence>
<keyword evidence="4" id="KW-1003">Cell membrane</keyword>
<evidence type="ECO:0000313" key="12">
    <source>
        <dbReference type="EMBL" id="NOG32320.1"/>
    </source>
</evidence>
<keyword evidence="8" id="KW-1133">Transmembrane helix</keyword>